<protein>
    <submittedName>
        <fullName evidence="2">Uncharacterized protein</fullName>
    </submittedName>
</protein>
<keyword evidence="1" id="KW-0472">Membrane</keyword>
<dbReference type="OMA" id="CFCIIPL"/>
<name>A0A3P8SM74_AMPPE</name>
<reference evidence="2" key="2">
    <citation type="submission" date="2025-08" db="UniProtKB">
        <authorList>
            <consortium name="Ensembl"/>
        </authorList>
    </citation>
    <scope>IDENTIFICATION</scope>
</reference>
<sequence>MAGYTGLRSCTWTEFPAHIFNNSSLLAQGSAASNCDLTLLTCLLIGSYRFCIIPLLAAFNGKDRKLWTSKIKGFLLFFSTPFLPLSHLSDCGTNHCPAFDLFCIF</sequence>
<dbReference type="STRING" id="161767.ENSAPEP00000013267"/>
<keyword evidence="1" id="KW-0812">Transmembrane</keyword>
<accession>A0A3P8SM74</accession>
<keyword evidence="1" id="KW-1133">Transmembrane helix</keyword>
<evidence type="ECO:0000313" key="3">
    <source>
        <dbReference type="Proteomes" id="UP000265080"/>
    </source>
</evidence>
<dbReference type="Ensembl" id="ENSAPET00000013620.1">
    <property type="protein sequence ID" value="ENSAPEP00000013267.1"/>
    <property type="gene ID" value="ENSAPEG00000009454.1"/>
</dbReference>
<feature type="transmembrane region" description="Helical" evidence="1">
    <location>
        <begin position="37"/>
        <end position="59"/>
    </location>
</feature>
<reference evidence="2 3" key="1">
    <citation type="submission" date="2018-03" db="EMBL/GenBank/DDBJ databases">
        <title>Finding Nemo's genes: A chromosome-scale reference assembly of the genome of the orange clownfish Amphiprion percula.</title>
        <authorList>
            <person name="Lehmann R."/>
        </authorList>
    </citation>
    <scope>NUCLEOTIDE SEQUENCE</scope>
</reference>
<reference evidence="2" key="3">
    <citation type="submission" date="2025-09" db="UniProtKB">
        <authorList>
            <consortium name="Ensembl"/>
        </authorList>
    </citation>
    <scope>IDENTIFICATION</scope>
</reference>
<dbReference type="AlphaFoldDB" id="A0A3P8SM74"/>
<organism evidence="2 3">
    <name type="scientific">Amphiprion percula</name>
    <name type="common">Orange clownfish</name>
    <name type="synonym">Lutjanus percula</name>
    <dbReference type="NCBI Taxonomy" id="161767"/>
    <lineage>
        <taxon>Eukaryota</taxon>
        <taxon>Metazoa</taxon>
        <taxon>Chordata</taxon>
        <taxon>Craniata</taxon>
        <taxon>Vertebrata</taxon>
        <taxon>Euteleostomi</taxon>
        <taxon>Actinopterygii</taxon>
        <taxon>Neopterygii</taxon>
        <taxon>Teleostei</taxon>
        <taxon>Neoteleostei</taxon>
        <taxon>Acanthomorphata</taxon>
        <taxon>Ovalentaria</taxon>
        <taxon>Pomacentridae</taxon>
        <taxon>Amphiprion</taxon>
    </lineage>
</organism>
<dbReference type="GeneTree" id="ENSGT01030000235147"/>
<dbReference type="Proteomes" id="UP000265080">
    <property type="component" value="Chromosome 13"/>
</dbReference>
<proteinExistence type="predicted"/>
<evidence type="ECO:0000313" key="2">
    <source>
        <dbReference type="Ensembl" id="ENSAPEP00000013267.1"/>
    </source>
</evidence>
<keyword evidence="3" id="KW-1185">Reference proteome</keyword>
<evidence type="ECO:0000256" key="1">
    <source>
        <dbReference type="SAM" id="Phobius"/>
    </source>
</evidence>